<keyword evidence="1" id="KW-0418">Kinase</keyword>
<evidence type="ECO:0000313" key="2">
    <source>
        <dbReference type="Proteomes" id="UP000605099"/>
    </source>
</evidence>
<dbReference type="SUPFAM" id="SSF52540">
    <property type="entry name" value="P-loop containing nucleoside triphosphate hydrolases"/>
    <property type="match status" value="1"/>
</dbReference>
<evidence type="ECO:0000313" key="1">
    <source>
        <dbReference type="EMBL" id="GGN44429.1"/>
    </source>
</evidence>
<dbReference type="Proteomes" id="UP000605099">
    <property type="component" value="Unassembled WGS sequence"/>
</dbReference>
<proteinExistence type="predicted"/>
<dbReference type="PANTHER" id="PTHR10285">
    <property type="entry name" value="URIDINE KINASE"/>
    <property type="match status" value="1"/>
</dbReference>
<dbReference type="InterPro" id="IPR027417">
    <property type="entry name" value="P-loop_NTPase"/>
</dbReference>
<keyword evidence="1" id="KW-0808">Transferase</keyword>
<reference evidence="2" key="1">
    <citation type="journal article" date="2019" name="Int. J. Syst. Evol. Microbiol.">
        <title>The Global Catalogue of Microorganisms (GCM) 10K type strain sequencing project: providing services to taxonomists for standard genome sequencing and annotation.</title>
        <authorList>
            <consortium name="The Broad Institute Genomics Platform"/>
            <consortium name="The Broad Institute Genome Sequencing Center for Infectious Disease"/>
            <person name="Wu L."/>
            <person name="Ma J."/>
        </authorList>
    </citation>
    <scope>NUCLEOTIDE SEQUENCE [LARGE SCALE GENOMIC DNA]</scope>
    <source>
        <strain evidence="2">CGMCC 1.6784</strain>
    </source>
</reference>
<dbReference type="Gene3D" id="3.40.50.300">
    <property type="entry name" value="P-loop containing nucleotide triphosphate hydrolases"/>
    <property type="match status" value="1"/>
</dbReference>
<dbReference type="EMBL" id="BMLK01000004">
    <property type="protein sequence ID" value="GGN44429.1"/>
    <property type="molecule type" value="Genomic_DNA"/>
</dbReference>
<protein>
    <submittedName>
        <fullName evidence="1">Kinase</fullName>
    </submittedName>
</protein>
<name>A0ABQ2JFU6_9SPHN</name>
<dbReference type="GO" id="GO:0016301">
    <property type="term" value="F:kinase activity"/>
    <property type="evidence" value="ECO:0007669"/>
    <property type="project" value="UniProtKB-KW"/>
</dbReference>
<gene>
    <name evidence="1" type="ORF">GCM10011349_09460</name>
</gene>
<comment type="caution">
    <text evidence="1">The sequence shown here is derived from an EMBL/GenBank/DDBJ whole genome shotgun (WGS) entry which is preliminary data.</text>
</comment>
<organism evidence="1 2">
    <name type="scientific">Novosphingobium indicum</name>
    <dbReference type="NCBI Taxonomy" id="462949"/>
    <lineage>
        <taxon>Bacteria</taxon>
        <taxon>Pseudomonadati</taxon>
        <taxon>Pseudomonadota</taxon>
        <taxon>Alphaproteobacteria</taxon>
        <taxon>Sphingomonadales</taxon>
        <taxon>Sphingomonadaceae</taxon>
        <taxon>Novosphingobium</taxon>
    </lineage>
</organism>
<accession>A0ABQ2JFU6</accession>
<sequence>MSKADPRVVEAVMVQVRAALGEKNHRPVVIGLCGAQGSGKTTLARAVLDACGLEELRTAALSIDDLYLTRAEREGLARNVHPLLATRGVPGTHYVLLGLSLVDALQDGKAAALPRFDKGRDDRAPADTWAPAPADCDVLLFEGWCVGARPQPEQDLVEPINALEAEEDAGGDWRRYVNAALAGAYQDLFARIDRLVLLAAPGFEVVYGWRLEQERDLGARADANAKVMDEAALARFIAHYERLTRYILYEMPDRADLVVSLDADRYPVEIQQRR</sequence>
<keyword evidence="2" id="KW-1185">Reference proteome</keyword>
<dbReference type="RefSeq" id="WP_373290128.1">
    <property type="nucleotide sequence ID" value="NZ_BMLK01000004.1"/>
</dbReference>